<protein>
    <submittedName>
        <fullName evidence="1">Uncharacterized protein</fullName>
    </submittedName>
</protein>
<proteinExistence type="predicted"/>
<dbReference type="AlphaFoldDB" id="A0AA45V6B4"/>
<dbReference type="Proteomes" id="UP000182842">
    <property type="component" value="Unassembled WGS sequence"/>
</dbReference>
<sequence>MAGRKYIIGVYITDGEDADTMATLDISGRP</sequence>
<name>A0AA45V6B4_BIFLN</name>
<evidence type="ECO:0000313" key="1">
    <source>
        <dbReference type="EMBL" id="SEB39214.1"/>
    </source>
</evidence>
<comment type="caution">
    <text evidence="1">The sequence shown here is derived from an EMBL/GenBank/DDBJ whole genome shotgun (WGS) entry which is preliminary data.</text>
</comment>
<organism evidence="1 2">
    <name type="scientific">Bifidobacterium longum</name>
    <dbReference type="NCBI Taxonomy" id="216816"/>
    <lineage>
        <taxon>Bacteria</taxon>
        <taxon>Bacillati</taxon>
        <taxon>Actinomycetota</taxon>
        <taxon>Actinomycetes</taxon>
        <taxon>Bifidobacteriales</taxon>
        <taxon>Bifidobacteriaceae</taxon>
        <taxon>Bifidobacterium</taxon>
    </lineage>
</organism>
<reference evidence="1 2" key="1">
    <citation type="submission" date="2016-10" db="EMBL/GenBank/DDBJ databases">
        <authorList>
            <person name="Varghese N."/>
            <person name="Submissions S."/>
        </authorList>
    </citation>
    <scope>NUCLEOTIDE SEQUENCE [LARGE SCALE GENOMIC DNA]</scope>
    <source>
        <strain evidence="1 2">DSM 20219</strain>
    </source>
</reference>
<gene>
    <name evidence="1" type="ORF">SAMN04489748_0876</name>
</gene>
<evidence type="ECO:0000313" key="2">
    <source>
        <dbReference type="Proteomes" id="UP000182842"/>
    </source>
</evidence>
<accession>A0AA45V6B4</accession>
<dbReference type="EMBL" id="FNRW01000002">
    <property type="protein sequence ID" value="SEB39214.1"/>
    <property type="molecule type" value="Genomic_DNA"/>
</dbReference>